<sequence>MDEGQKLTLLKQDLQMITNSNDDYLIMLLKMAEELIKREGIIPENTTEYAGIQIQYAAYLFRKRAGTETSMPRFLRWEMNNLLFNQKAKAGEST</sequence>
<accession>A0A8S5QTN0</accession>
<evidence type="ECO:0000313" key="1">
    <source>
        <dbReference type="EMBL" id="DAE22077.1"/>
    </source>
</evidence>
<name>A0A8S5QTN0_9VIRU</name>
<proteinExistence type="predicted"/>
<reference evidence="1" key="1">
    <citation type="journal article" date="2021" name="Proc. Natl. Acad. Sci. U.S.A.">
        <title>A Catalog of Tens of Thousands of Viruses from Human Metagenomes Reveals Hidden Associations with Chronic Diseases.</title>
        <authorList>
            <person name="Tisza M.J."/>
            <person name="Buck C.B."/>
        </authorList>
    </citation>
    <scope>NUCLEOTIDE SEQUENCE</scope>
    <source>
        <strain evidence="1">Ctez94</strain>
    </source>
</reference>
<protein>
    <submittedName>
        <fullName evidence="1">Head Tail Connector Protein</fullName>
    </submittedName>
</protein>
<organism evidence="1">
    <name type="scientific">Phage sp. ctez94</name>
    <dbReference type="NCBI Taxonomy" id="2826750"/>
    <lineage>
        <taxon>Viruses</taxon>
    </lineage>
</organism>
<dbReference type="EMBL" id="BK015726">
    <property type="protein sequence ID" value="DAE22077.1"/>
    <property type="molecule type" value="Genomic_DNA"/>
</dbReference>